<dbReference type="AlphaFoldDB" id="A0A1I7TSU1"/>
<dbReference type="GO" id="GO:0005634">
    <property type="term" value="C:nucleus"/>
    <property type="evidence" value="ECO:0007669"/>
    <property type="project" value="InterPro"/>
</dbReference>
<dbReference type="SMART" id="SM00561">
    <property type="entry name" value="MBT"/>
    <property type="match status" value="2"/>
</dbReference>
<dbReference type="InterPro" id="IPR050548">
    <property type="entry name" value="PcG_chromatin_remod_factors"/>
</dbReference>
<evidence type="ECO:0000313" key="4">
    <source>
        <dbReference type="WBParaSite" id="Csp11.Scaffold629.g11422.t1"/>
    </source>
</evidence>
<dbReference type="PANTHER" id="PTHR12247">
    <property type="entry name" value="POLYCOMB GROUP PROTEIN"/>
    <property type="match status" value="1"/>
</dbReference>
<dbReference type="GO" id="GO:0003682">
    <property type="term" value="F:chromatin binding"/>
    <property type="evidence" value="ECO:0007669"/>
    <property type="project" value="TreeGrafter"/>
</dbReference>
<sequence>MSHFQTFKPFIERDNTGRDGTYNWADKLRKSEKKDSQIIFAPWNAFWTDVELTESFLKENFKIGVIVEAVLPVHEVDIHNSYPDRETRWFAEIKQIAGCRMLIKFLMSESYMWINLLSRNLDGAHIVRLCCTLPPMSAYSESDVKGKDFLEKNSAAVTNCLTDKQLFDTSYGLKRINYYNDPFFLVGQRLEVLNYADTSEIFVAFITEKCGRRIRILITGMGQKELLKRDKHHCQADPEQEFWVDQESNFIFPVGFAIFNHLKLVAEPEYITHAKRVVRLLRKHKACLYNTYDVNFSTFHLNSKRNDLRARVQVGDKFELLDPFDKTFKKLKCASVIKIMRSDGYMIVREDGDLTGPGFPLNTYTTTFMFPVGYAAEHNLPLENRGFIFHGGEFDWDQYLKEEDGTVLKMDREYPEREELQKEALLEVIDLTQNDKVWPACVSSVHGRIVKIHFLGKDSTEDKLYNVESPELQPVGWCEAHSYPLQDPGDAR</sequence>
<protein>
    <submittedName>
        <fullName evidence="4">Tudor domain-containing protein</fullName>
    </submittedName>
</protein>
<dbReference type="Gene3D" id="2.30.30.140">
    <property type="match status" value="4"/>
</dbReference>
<dbReference type="Pfam" id="PF02820">
    <property type="entry name" value="MBT"/>
    <property type="match status" value="2"/>
</dbReference>
<dbReference type="GO" id="GO:0042393">
    <property type="term" value="F:histone binding"/>
    <property type="evidence" value="ECO:0007669"/>
    <property type="project" value="TreeGrafter"/>
</dbReference>
<accession>A0A1I7TSU1</accession>
<keyword evidence="3" id="KW-1185">Reference proteome</keyword>
<dbReference type="GO" id="GO:0045892">
    <property type="term" value="P:negative regulation of DNA-templated transcription"/>
    <property type="evidence" value="ECO:0007669"/>
    <property type="project" value="TreeGrafter"/>
</dbReference>
<dbReference type="STRING" id="1561998.A0A1I7TSU1"/>
<evidence type="ECO:0000313" key="3">
    <source>
        <dbReference type="Proteomes" id="UP000095282"/>
    </source>
</evidence>
<name>A0A1I7TSU1_9PELO</name>
<keyword evidence="1" id="KW-0677">Repeat</keyword>
<dbReference type="PROSITE" id="PS51079">
    <property type="entry name" value="MBT"/>
    <property type="match status" value="2"/>
</dbReference>
<proteinExistence type="predicted"/>
<evidence type="ECO:0000256" key="2">
    <source>
        <dbReference type="PROSITE-ProRule" id="PRU00459"/>
    </source>
</evidence>
<feature type="repeat" description="MBT" evidence="2">
    <location>
        <begin position="144"/>
        <end position="267"/>
    </location>
</feature>
<dbReference type="SUPFAM" id="SSF63748">
    <property type="entry name" value="Tudor/PWWP/MBT"/>
    <property type="match status" value="3"/>
</dbReference>
<dbReference type="PANTHER" id="PTHR12247:SF131">
    <property type="entry name" value="LD05287P"/>
    <property type="match status" value="1"/>
</dbReference>
<evidence type="ECO:0000256" key="1">
    <source>
        <dbReference type="ARBA" id="ARBA00022737"/>
    </source>
</evidence>
<reference evidence="4" key="1">
    <citation type="submission" date="2016-11" db="UniProtKB">
        <authorList>
            <consortium name="WormBaseParasite"/>
        </authorList>
    </citation>
    <scope>IDENTIFICATION</scope>
</reference>
<dbReference type="InterPro" id="IPR004092">
    <property type="entry name" value="Mbt"/>
</dbReference>
<dbReference type="WBParaSite" id="Csp11.Scaffold629.g11422.t1">
    <property type="protein sequence ID" value="Csp11.Scaffold629.g11422.t1"/>
    <property type="gene ID" value="Csp11.Scaffold629.g11422"/>
</dbReference>
<dbReference type="Proteomes" id="UP000095282">
    <property type="component" value="Unplaced"/>
</dbReference>
<feature type="repeat" description="MBT" evidence="2">
    <location>
        <begin position="394"/>
        <end position="488"/>
    </location>
</feature>
<dbReference type="eggNOG" id="KOG3766">
    <property type="taxonomic scope" value="Eukaryota"/>
</dbReference>
<organism evidence="3 4">
    <name type="scientific">Caenorhabditis tropicalis</name>
    <dbReference type="NCBI Taxonomy" id="1561998"/>
    <lineage>
        <taxon>Eukaryota</taxon>
        <taxon>Metazoa</taxon>
        <taxon>Ecdysozoa</taxon>
        <taxon>Nematoda</taxon>
        <taxon>Chromadorea</taxon>
        <taxon>Rhabditida</taxon>
        <taxon>Rhabditina</taxon>
        <taxon>Rhabditomorpha</taxon>
        <taxon>Rhabditoidea</taxon>
        <taxon>Rhabditidae</taxon>
        <taxon>Peloderinae</taxon>
        <taxon>Caenorhabditis</taxon>
    </lineage>
</organism>